<keyword evidence="1" id="KW-0677">Repeat</keyword>
<dbReference type="Proteomes" id="UP000663832">
    <property type="component" value="Unassembled WGS sequence"/>
</dbReference>
<feature type="repeat" description="PPR" evidence="2">
    <location>
        <begin position="265"/>
        <end position="299"/>
    </location>
</feature>
<dbReference type="InterPro" id="IPR046960">
    <property type="entry name" value="PPR_At4g14850-like_plant"/>
</dbReference>
<dbReference type="GO" id="GO:0008270">
    <property type="term" value="F:zinc ion binding"/>
    <property type="evidence" value="ECO:0007669"/>
    <property type="project" value="InterPro"/>
</dbReference>
<dbReference type="PANTHER" id="PTHR47926">
    <property type="entry name" value="PENTATRICOPEPTIDE REPEAT-CONTAINING PROTEIN"/>
    <property type="match status" value="1"/>
</dbReference>
<dbReference type="Pfam" id="PF13041">
    <property type="entry name" value="PPR_2"/>
    <property type="match status" value="1"/>
</dbReference>
<dbReference type="Gene3D" id="1.25.40.10">
    <property type="entry name" value="Tetratricopeptide repeat domain"/>
    <property type="match status" value="4"/>
</dbReference>
<dbReference type="FunFam" id="1.25.40.10:FF:000158">
    <property type="entry name" value="pentatricopeptide repeat-containing protein At2g33680"/>
    <property type="match status" value="1"/>
</dbReference>
<dbReference type="OrthoDB" id="185373at2759"/>
<keyword evidence="5" id="KW-1185">Reference proteome</keyword>
<dbReference type="Pfam" id="PF01535">
    <property type="entry name" value="PPR"/>
    <property type="match status" value="6"/>
</dbReference>
<feature type="repeat" description="PPR" evidence="2">
    <location>
        <begin position="365"/>
        <end position="395"/>
    </location>
</feature>
<proteinExistence type="predicted"/>
<evidence type="ECO:0000259" key="3">
    <source>
        <dbReference type="Pfam" id="PF14432"/>
    </source>
</evidence>
<reference evidence="4" key="1">
    <citation type="submission" date="2021-02" db="EMBL/GenBank/DDBJ databases">
        <authorList>
            <person name="Nowell W R."/>
        </authorList>
    </citation>
    <scope>NUCLEOTIDE SEQUENCE</scope>
</reference>
<dbReference type="PROSITE" id="PS51375">
    <property type="entry name" value="PPR"/>
    <property type="match status" value="4"/>
</dbReference>
<feature type="domain" description="DYW" evidence="3">
    <location>
        <begin position="580"/>
        <end position="673"/>
    </location>
</feature>
<feature type="repeat" description="PPR" evidence="2">
    <location>
        <begin position="398"/>
        <end position="432"/>
    </location>
</feature>
<dbReference type="GO" id="GO:0003723">
    <property type="term" value="F:RNA binding"/>
    <property type="evidence" value="ECO:0007669"/>
    <property type="project" value="InterPro"/>
</dbReference>
<dbReference type="InterPro" id="IPR011990">
    <property type="entry name" value="TPR-like_helical_dom_sf"/>
</dbReference>
<dbReference type="NCBIfam" id="TIGR00756">
    <property type="entry name" value="PPR"/>
    <property type="match status" value="4"/>
</dbReference>
<protein>
    <recommendedName>
        <fullName evidence="3">DYW domain-containing protein</fullName>
    </recommendedName>
</protein>
<organism evidence="4 5">
    <name type="scientific">Adineta steineri</name>
    <dbReference type="NCBI Taxonomy" id="433720"/>
    <lineage>
        <taxon>Eukaryota</taxon>
        <taxon>Metazoa</taxon>
        <taxon>Spiralia</taxon>
        <taxon>Gnathifera</taxon>
        <taxon>Rotifera</taxon>
        <taxon>Eurotatoria</taxon>
        <taxon>Bdelloidea</taxon>
        <taxon>Adinetida</taxon>
        <taxon>Adinetidae</taxon>
        <taxon>Adineta</taxon>
    </lineage>
</organism>
<dbReference type="InterPro" id="IPR002885">
    <property type="entry name" value="PPR_rpt"/>
</dbReference>
<evidence type="ECO:0000313" key="4">
    <source>
        <dbReference type="EMBL" id="CAF1446919.1"/>
    </source>
</evidence>
<dbReference type="AlphaFoldDB" id="A0A815PBH9"/>
<evidence type="ECO:0000256" key="1">
    <source>
        <dbReference type="ARBA" id="ARBA00022737"/>
    </source>
</evidence>
<name>A0A815PBH9_9BILA</name>
<evidence type="ECO:0000256" key="2">
    <source>
        <dbReference type="PROSITE-ProRule" id="PRU00708"/>
    </source>
</evidence>
<dbReference type="PANTHER" id="PTHR47926:SF500">
    <property type="entry name" value="REPEAT-CONTAINING PROTEIN, PUTATIVE-RELATED"/>
    <property type="match status" value="1"/>
</dbReference>
<dbReference type="GO" id="GO:0009451">
    <property type="term" value="P:RNA modification"/>
    <property type="evidence" value="ECO:0007669"/>
    <property type="project" value="InterPro"/>
</dbReference>
<dbReference type="GO" id="GO:0048731">
    <property type="term" value="P:system development"/>
    <property type="evidence" value="ECO:0007669"/>
    <property type="project" value="UniProtKB-ARBA"/>
</dbReference>
<accession>A0A815PBH9</accession>
<evidence type="ECO:0000313" key="5">
    <source>
        <dbReference type="Proteomes" id="UP000663832"/>
    </source>
</evidence>
<comment type="caution">
    <text evidence="4">The sequence shown here is derived from an EMBL/GenBank/DDBJ whole genome shotgun (WGS) entry which is preliminary data.</text>
</comment>
<dbReference type="Pfam" id="PF14432">
    <property type="entry name" value="DYW_deaminase"/>
    <property type="match status" value="1"/>
</dbReference>
<gene>
    <name evidence="4" type="ORF">QVE165_LOCUS40025</name>
</gene>
<feature type="repeat" description="PPR" evidence="2">
    <location>
        <begin position="65"/>
        <end position="99"/>
    </location>
</feature>
<dbReference type="InterPro" id="IPR032867">
    <property type="entry name" value="DYW_dom"/>
</dbReference>
<dbReference type="EMBL" id="CAJNOM010000453">
    <property type="protein sequence ID" value="CAF1446919.1"/>
    <property type="molecule type" value="Genomic_DNA"/>
</dbReference>
<sequence>MISLLMFRRILSIASSSKQIYTIMKKLSQNSLNNSSTQTPLFQLYIQRHDINNAYRLFLKITNKSNYIYTTMIKGLISNNMLDKVLDLFDEMKIQPSRITLTMLFSVCARINNDRAKQTGRKFLNEMSKDFLNDNILLNSAINMLMKFGDVKNAEDLFQIIKKKDIITYGAMMKGYTLNKMCDKALDLFEQIELNLSNVSYSIILNACAQLSNDRAKKIGRRLLDEIPEKFKENKYIQSSAIDMLMKFGDIKNAEILFKMFEQKDIITYGAMMKGYNINNEPLKSLKLFEEIKKNEIKIDKVVSLILIDTCAKIGIRSICESTLNQFPSYLYNNQYICNALISMWGKAGLVKNAQQIFESVDQPDVITYNAMINAYGKNRMGLEAVDLYRKMPNNLRNEISYICILNACSHSGLLDEAYSIFNEISHKTQQVITTMVNCLSRLFLFDEAKQLIEDYEKCNAPYSVMYMALLSGARNSRQSHLSQEIHKRMQLLFPNEKNHLISASILLCNISSSLGDHEEAQALRLDRIKEFGNKAKVGLSWTEVNGEVVQFTAHDQSHPRSKEIYAEAQRISTELIKYGHVHDASWITRPLGEHETAESVLCSHSERLAIAFNFIEGRKPSFIQITNNLRVCGDCHQATKLIAKIRQVEIVVRDANCIHHFSTNGTCSCQDHF</sequence>